<dbReference type="AlphaFoldDB" id="A0A7G2IK88"/>
<dbReference type="EC" id="3.1.1.31" evidence="3"/>
<dbReference type="EMBL" id="CBWP010000012">
    <property type="protein sequence ID" value="CDL36459.1"/>
    <property type="molecule type" value="Genomic_DNA"/>
</dbReference>
<evidence type="ECO:0000313" key="3">
    <source>
        <dbReference type="EMBL" id="CDL36459.1"/>
    </source>
</evidence>
<keyword evidence="2" id="KW-0313">Glucose metabolism</keyword>
<dbReference type="InterPro" id="IPR019405">
    <property type="entry name" value="Lactonase_7-beta_prop"/>
</dbReference>
<dbReference type="InterPro" id="IPR011045">
    <property type="entry name" value="N2O_reductase_N"/>
</dbReference>
<sequence>MKQTVYTASPESQQIHVWSLNHDGSLTLTQVVDVPGQVQPMVVSPDKRYLYVGVRPEFRVLAYRIAPDDGALTFAAESALPGSPTHISTDHQGRFVFVGSYNAGSVSVTRLEDGLPVELVDVVEGLDGCHSANISPDNRTLWVPALKQDRICLFDVSDDGHLVAQEPAEVTTVEGAGRVIWRSIRISNMPTV</sequence>
<dbReference type="GO" id="GO:0005829">
    <property type="term" value="C:cytosol"/>
    <property type="evidence" value="ECO:0007669"/>
    <property type="project" value="TreeGrafter"/>
</dbReference>
<dbReference type="Pfam" id="PF10282">
    <property type="entry name" value="Lactonase"/>
    <property type="match status" value="1"/>
</dbReference>
<evidence type="ECO:0000256" key="2">
    <source>
        <dbReference type="ARBA" id="ARBA00022526"/>
    </source>
</evidence>
<evidence type="ECO:0000313" key="4">
    <source>
        <dbReference type="Proteomes" id="UP000019194"/>
    </source>
</evidence>
<keyword evidence="2" id="KW-0119">Carbohydrate metabolism</keyword>
<keyword evidence="3" id="KW-0378">Hydrolase</keyword>
<organism evidence="3 4">
    <name type="scientific">Citrobacter freundii</name>
    <dbReference type="NCBI Taxonomy" id="546"/>
    <lineage>
        <taxon>Bacteria</taxon>
        <taxon>Pseudomonadati</taxon>
        <taxon>Pseudomonadota</taxon>
        <taxon>Gammaproteobacteria</taxon>
        <taxon>Enterobacterales</taxon>
        <taxon>Enterobacteriaceae</taxon>
        <taxon>Citrobacter</taxon>
        <taxon>Citrobacter freundii complex</taxon>
    </lineage>
</organism>
<evidence type="ECO:0000256" key="1">
    <source>
        <dbReference type="ARBA" id="ARBA00005564"/>
    </source>
</evidence>
<dbReference type="GO" id="GO:0017057">
    <property type="term" value="F:6-phosphogluconolactonase activity"/>
    <property type="evidence" value="ECO:0007669"/>
    <property type="project" value="UniProtKB-EC"/>
</dbReference>
<dbReference type="Proteomes" id="UP000019194">
    <property type="component" value="Unassembled WGS sequence"/>
</dbReference>
<name>A0A7G2IK88_CITFR</name>
<comment type="similarity">
    <text evidence="1">Belongs to the cycloisomerase 2 family.</text>
</comment>
<dbReference type="Gene3D" id="2.130.10.10">
    <property type="entry name" value="YVTN repeat-like/Quinoprotein amine dehydrogenase"/>
    <property type="match status" value="1"/>
</dbReference>
<dbReference type="PANTHER" id="PTHR30344:SF1">
    <property type="entry name" value="6-PHOSPHOGLUCONOLACTONASE"/>
    <property type="match status" value="1"/>
</dbReference>
<proteinExistence type="inferred from homology"/>
<dbReference type="PANTHER" id="PTHR30344">
    <property type="entry name" value="6-PHOSPHOGLUCONOLACTONASE-RELATED"/>
    <property type="match status" value="1"/>
</dbReference>
<accession>A0A7G2IK88</accession>
<dbReference type="SUPFAM" id="SSF50974">
    <property type="entry name" value="Nitrous oxide reductase, N-terminal domain"/>
    <property type="match status" value="1"/>
</dbReference>
<dbReference type="GO" id="GO:0006006">
    <property type="term" value="P:glucose metabolic process"/>
    <property type="evidence" value="ECO:0007669"/>
    <property type="project" value="UniProtKB-KW"/>
</dbReference>
<dbReference type="InterPro" id="IPR015943">
    <property type="entry name" value="WD40/YVTN_repeat-like_dom_sf"/>
</dbReference>
<comment type="caution">
    <text evidence="3">The sequence shown here is derived from an EMBL/GenBank/DDBJ whole genome shotgun (WGS) entry which is preliminary data.</text>
</comment>
<reference evidence="3 4" key="1">
    <citation type="submission" date="2013-10" db="EMBL/GenBank/DDBJ databases">
        <title>Antibiotic resistance diversity of beta-lactamase producers in the General Hospital Vienna.</title>
        <authorList>
            <person name="Barisic I."/>
            <person name="Mitteregger D."/>
            <person name="Hirschl A.M."/>
            <person name="Noehammer C."/>
            <person name="Wiesinger-Mayr H."/>
        </authorList>
    </citation>
    <scope>NUCLEOTIDE SEQUENCE [LARGE SCALE GENOMIC DNA]</scope>
    <source>
        <strain evidence="3 4">ISC11</strain>
    </source>
</reference>
<protein>
    <submittedName>
        <fullName evidence="3">6-phosphogluconolactonase</fullName>
        <ecNumber evidence="3">3.1.1.31</ecNumber>
    </submittedName>
</protein>
<dbReference type="InterPro" id="IPR050282">
    <property type="entry name" value="Cycloisomerase_2"/>
</dbReference>